<feature type="compositionally biased region" description="Basic residues" evidence="1">
    <location>
        <begin position="33"/>
        <end position="42"/>
    </location>
</feature>
<organism evidence="2 3">
    <name type="scientific">Citrobacter youngae ATCC 29220</name>
    <dbReference type="NCBI Taxonomy" id="500640"/>
    <lineage>
        <taxon>Bacteria</taxon>
        <taxon>Pseudomonadati</taxon>
        <taxon>Pseudomonadota</taxon>
        <taxon>Gammaproteobacteria</taxon>
        <taxon>Enterobacterales</taxon>
        <taxon>Enterobacteriaceae</taxon>
        <taxon>Citrobacter</taxon>
        <taxon>Citrobacter freundii complex</taxon>
    </lineage>
</organism>
<comment type="caution">
    <text evidence="2">The sequence shown here is derived from an EMBL/GenBank/DDBJ whole genome shotgun (WGS) entry which is preliminary data.</text>
</comment>
<dbReference type="EMBL" id="ABWL02000009">
    <property type="protein sequence ID" value="EFE07983.1"/>
    <property type="molecule type" value="Genomic_DNA"/>
</dbReference>
<accession>D4BDD4</accession>
<name>D4BDD4_9ENTR</name>
<reference evidence="2 3" key="1">
    <citation type="submission" date="2010-02" db="EMBL/GenBank/DDBJ databases">
        <authorList>
            <person name="Weinstock G."/>
            <person name="Sodergren E."/>
            <person name="Clifton S."/>
            <person name="Fulton L."/>
            <person name="Fulton B."/>
            <person name="Courtney L."/>
            <person name="Fronick C."/>
            <person name="Harrison M."/>
            <person name="Strong C."/>
            <person name="Farmer C."/>
            <person name="Delahaunty K."/>
            <person name="Markovic C."/>
            <person name="Hall O."/>
            <person name="Minx P."/>
            <person name="Tomlinson C."/>
            <person name="Mitreva M."/>
            <person name="Nelson J."/>
            <person name="Hou S."/>
            <person name="Wollam A."/>
            <person name="Pepin K.H."/>
            <person name="Johnson M."/>
            <person name="Bhonagiri V."/>
            <person name="Zhang X."/>
            <person name="Suruliraj S."/>
            <person name="Warren W."/>
            <person name="Chinwalla A."/>
            <person name="Mardis E.R."/>
            <person name="Wilson R.K."/>
        </authorList>
    </citation>
    <scope>NUCLEOTIDE SEQUENCE [LARGE SCALE GENOMIC DNA]</scope>
    <source>
        <strain evidence="2 3">ATCC 29220</strain>
    </source>
</reference>
<proteinExistence type="predicted"/>
<evidence type="ECO:0000313" key="3">
    <source>
        <dbReference type="Proteomes" id="UP000003880"/>
    </source>
</evidence>
<evidence type="ECO:0000256" key="1">
    <source>
        <dbReference type="SAM" id="MobiDB-lite"/>
    </source>
</evidence>
<dbReference type="Proteomes" id="UP000003880">
    <property type="component" value="Unassembled WGS sequence"/>
</dbReference>
<gene>
    <name evidence="2" type="ORF">CIT292_08501</name>
</gene>
<protein>
    <submittedName>
        <fullName evidence="2">Uncharacterized protein</fullName>
    </submittedName>
</protein>
<evidence type="ECO:0000313" key="2">
    <source>
        <dbReference type="EMBL" id="EFE07983.1"/>
    </source>
</evidence>
<feature type="region of interest" description="Disordered" evidence="1">
    <location>
        <begin position="1"/>
        <end position="42"/>
    </location>
</feature>
<sequence length="42" mass="4800">MSPELKLPGQDTSCEDGTSAYETAPRRPDKPRNRAIRQKQRD</sequence>
<dbReference type="HOGENOM" id="CLU_3249257_0_0_6"/>
<dbReference type="AlphaFoldDB" id="D4BDD4"/>